<feature type="region of interest" description="Disordered" evidence="6">
    <location>
        <begin position="352"/>
        <end position="521"/>
    </location>
</feature>
<name>A0AB34KZP1_9PEZI</name>
<dbReference type="AlphaFoldDB" id="A0AB34KZP1"/>
<gene>
    <name evidence="8" type="ORF">WHR41_01866</name>
</gene>
<dbReference type="GeneID" id="96003310"/>
<dbReference type="PANTHER" id="PTHR23215">
    <property type="entry name" value="ZINC FINGER PROTEIN 207"/>
    <property type="match status" value="1"/>
</dbReference>
<keyword evidence="5" id="KW-0539">Nucleus</keyword>
<evidence type="ECO:0000256" key="4">
    <source>
        <dbReference type="ARBA" id="ARBA00022833"/>
    </source>
</evidence>
<dbReference type="PANTHER" id="PTHR23215:SF0">
    <property type="entry name" value="BUB3-INTERACTING AND GLEBS MOTIF-CONTAINING PROTEIN ZNF207"/>
    <property type="match status" value="1"/>
</dbReference>
<dbReference type="PROSITE" id="PS00028">
    <property type="entry name" value="ZINC_FINGER_C2H2_1"/>
    <property type="match status" value="1"/>
</dbReference>
<dbReference type="CDD" id="cd20908">
    <property type="entry name" value="SUF4-like"/>
    <property type="match status" value="1"/>
</dbReference>
<evidence type="ECO:0000256" key="5">
    <source>
        <dbReference type="ARBA" id="ARBA00023242"/>
    </source>
</evidence>
<evidence type="ECO:0000256" key="3">
    <source>
        <dbReference type="ARBA" id="ARBA00022771"/>
    </source>
</evidence>
<feature type="compositionally biased region" description="Basic and acidic residues" evidence="6">
    <location>
        <begin position="134"/>
        <end position="152"/>
    </location>
</feature>
<reference evidence="8 9" key="1">
    <citation type="journal article" date="2020" name="Microbiol. Resour. Announc.">
        <title>Draft Genome Sequence of a Cladosporium Species Isolated from the Mesophotic Ascidian Didemnum maculosum.</title>
        <authorList>
            <person name="Gioti A."/>
            <person name="Siaperas R."/>
            <person name="Nikolaivits E."/>
            <person name="Le Goff G."/>
            <person name="Ouazzani J."/>
            <person name="Kotoulas G."/>
            <person name="Topakas E."/>
        </authorList>
    </citation>
    <scope>NUCLEOTIDE SEQUENCE [LARGE SCALE GENOMIC DNA]</scope>
    <source>
        <strain evidence="8 9">TM138-S3</strain>
    </source>
</reference>
<dbReference type="Proteomes" id="UP000803884">
    <property type="component" value="Unassembled WGS sequence"/>
</dbReference>
<feature type="compositionally biased region" description="Low complexity" evidence="6">
    <location>
        <begin position="392"/>
        <end position="404"/>
    </location>
</feature>
<feature type="compositionally biased region" description="Polar residues" evidence="6">
    <location>
        <begin position="184"/>
        <end position="197"/>
    </location>
</feature>
<accession>A0AB34KZP1</accession>
<comment type="subcellular location">
    <subcellularLocation>
        <location evidence="1">Nucleus</location>
    </subcellularLocation>
</comment>
<feature type="compositionally biased region" description="Basic and acidic residues" evidence="6">
    <location>
        <begin position="506"/>
        <end position="521"/>
    </location>
</feature>
<dbReference type="RefSeq" id="XP_069232652.1">
    <property type="nucleotide sequence ID" value="XM_069370472.1"/>
</dbReference>
<feature type="compositionally biased region" description="Low complexity" evidence="6">
    <location>
        <begin position="369"/>
        <end position="382"/>
    </location>
</feature>
<feature type="domain" description="C2H2-type" evidence="7">
    <location>
        <begin position="20"/>
        <end position="41"/>
    </location>
</feature>
<sequence>MTKKKSGRVALEALLERPWCYYCERDFDDVAVLVDHQRQKHFKCSCGRRLNTAGGLAVHMQQVHKETLTSVDAAIEGRSRPDVEIFGMEGIPDDLLSTHRQNIMNEYFAMEGKRTAQTGNPPPGQGEPNSRKRKADEETKEQRKARLAEHIAMRRAQRAAQAAQQGNAQDPVAPTAEQTLLPPTYNSSTPDNASQLPTPHPSYYQPPSTLQHAQQRPGQLPYPAMHQPYHAPGHSPYSPAAPSPGHGMAPPPAQPRLDHPQAAPQSLPPRPQVAMPNVNRDDMQRMHSGQGAPAPAAQSLSNTHTAGPSARRPHSGPFITDPEQRRRLASHIMEQEDLEYLRDHSNFEFLEMKEAQAARDQAAIEQHARNQPAPQAQAAHQPAEMEQDAGNQPAPQDQAARDQATIVQDTGNQPAPQAQAAPEQAAIEQDTGNQPAPQDQAGTDVTADPMSADQGPEATTQGDLNPAAAEQTVGTPADDGQPSKKKKKSKLVDYRLAYSDNEDSGEEKMEPWGKFDSPRSD</sequence>
<protein>
    <recommendedName>
        <fullName evidence="7">C2H2-type domain-containing protein</fullName>
    </recommendedName>
</protein>
<keyword evidence="9" id="KW-1185">Reference proteome</keyword>
<evidence type="ECO:0000256" key="2">
    <source>
        <dbReference type="ARBA" id="ARBA00022723"/>
    </source>
</evidence>
<proteinExistence type="predicted"/>
<feature type="compositionally biased region" description="Low complexity" evidence="6">
    <location>
        <begin position="413"/>
        <end position="429"/>
    </location>
</feature>
<feature type="compositionally biased region" description="Low complexity" evidence="6">
    <location>
        <begin position="158"/>
        <end position="169"/>
    </location>
</feature>
<keyword evidence="4" id="KW-0862">Zinc</keyword>
<keyword evidence="2" id="KW-0479">Metal-binding</keyword>
<keyword evidence="3" id="KW-0863">Zinc-finger</keyword>
<comment type="caution">
    <text evidence="8">The sequence shown here is derived from an EMBL/GenBank/DDBJ whole genome shotgun (WGS) entry which is preliminary data.</text>
</comment>
<dbReference type="EMBL" id="JAAQHG020000004">
    <property type="protein sequence ID" value="KAL1589547.1"/>
    <property type="molecule type" value="Genomic_DNA"/>
</dbReference>
<evidence type="ECO:0000313" key="9">
    <source>
        <dbReference type="Proteomes" id="UP000803884"/>
    </source>
</evidence>
<feature type="compositionally biased region" description="Polar residues" evidence="6">
    <location>
        <begin position="205"/>
        <end position="217"/>
    </location>
</feature>
<evidence type="ECO:0000256" key="6">
    <source>
        <dbReference type="SAM" id="MobiDB-lite"/>
    </source>
</evidence>
<evidence type="ECO:0000259" key="7">
    <source>
        <dbReference type="PROSITE" id="PS00028"/>
    </source>
</evidence>
<organism evidence="8 9">
    <name type="scientific">Cladosporium halotolerans</name>
    <dbReference type="NCBI Taxonomy" id="1052096"/>
    <lineage>
        <taxon>Eukaryota</taxon>
        <taxon>Fungi</taxon>
        <taxon>Dikarya</taxon>
        <taxon>Ascomycota</taxon>
        <taxon>Pezizomycotina</taxon>
        <taxon>Dothideomycetes</taxon>
        <taxon>Dothideomycetidae</taxon>
        <taxon>Cladosporiales</taxon>
        <taxon>Cladosporiaceae</taxon>
        <taxon>Cladosporium</taxon>
    </lineage>
</organism>
<feature type="compositionally biased region" description="Polar residues" evidence="6">
    <location>
        <begin position="430"/>
        <end position="443"/>
    </location>
</feature>
<dbReference type="InterPro" id="IPR013087">
    <property type="entry name" value="Znf_C2H2_type"/>
</dbReference>
<dbReference type="GO" id="GO:0005634">
    <property type="term" value="C:nucleus"/>
    <property type="evidence" value="ECO:0007669"/>
    <property type="project" value="UniProtKB-SubCell"/>
</dbReference>
<feature type="region of interest" description="Disordered" evidence="6">
    <location>
        <begin position="113"/>
        <end position="331"/>
    </location>
</feature>
<dbReference type="GO" id="GO:0008270">
    <property type="term" value="F:zinc ion binding"/>
    <property type="evidence" value="ECO:0007669"/>
    <property type="project" value="UniProtKB-KW"/>
</dbReference>
<evidence type="ECO:0000313" key="8">
    <source>
        <dbReference type="EMBL" id="KAL1589547.1"/>
    </source>
</evidence>
<evidence type="ECO:0000256" key="1">
    <source>
        <dbReference type="ARBA" id="ARBA00004123"/>
    </source>
</evidence>